<protein>
    <recommendedName>
        <fullName evidence="3">Lipoprotein</fullName>
    </recommendedName>
</protein>
<dbReference type="AlphaFoldDB" id="A0AA37V375"/>
<evidence type="ECO:0000313" key="1">
    <source>
        <dbReference type="EMBL" id="GLC26262.1"/>
    </source>
</evidence>
<dbReference type="EMBL" id="BRXS01000004">
    <property type="protein sequence ID" value="GLC26262.1"/>
    <property type="molecule type" value="Genomic_DNA"/>
</dbReference>
<evidence type="ECO:0008006" key="3">
    <source>
        <dbReference type="Google" id="ProtNLM"/>
    </source>
</evidence>
<reference evidence="1" key="1">
    <citation type="submission" date="2022-08" db="EMBL/GenBank/DDBJ databases">
        <title>Draft genome sequencing of Roseisolibacter agri AW1220.</title>
        <authorList>
            <person name="Tobiishi Y."/>
            <person name="Tonouchi A."/>
        </authorList>
    </citation>
    <scope>NUCLEOTIDE SEQUENCE</scope>
    <source>
        <strain evidence="1">AW1220</strain>
    </source>
</reference>
<keyword evidence="2" id="KW-1185">Reference proteome</keyword>
<proteinExistence type="predicted"/>
<comment type="caution">
    <text evidence="1">The sequence shown here is derived from an EMBL/GenBank/DDBJ whole genome shotgun (WGS) entry which is preliminary data.</text>
</comment>
<dbReference type="Proteomes" id="UP001161325">
    <property type="component" value="Unassembled WGS sequence"/>
</dbReference>
<organism evidence="1 2">
    <name type="scientific">Roseisolibacter agri</name>
    <dbReference type="NCBI Taxonomy" id="2014610"/>
    <lineage>
        <taxon>Bacteria</taxon>
        <taxon>Pseudomonadati</taxon>
        <taxon>Gemmatimonadota</taxon>
        <taxon>Gemmatimonadia</taxon>
        <taxon>Gemmatimonadales</taxon>
        <taxon>Gemmatimonadaceae</taxon>
        <taxon>Roseisolibacter</taxon>
    </lineage>
</organism>
<sequence>MRKLALVLSVAAATTLGACKKTGEGEFQVKTPDVDVSTDTTTIKTPTVDVGTKVDTINTPVVGTKKDTLIIDRPTAGTKQTEVKVPTVDVKRP</sequence>
<dbReference type="PROSITE" id="PS51257">
    <property type="entry name" value="PROKAR_LIPOPROTEIN"/>
    <property type="match status" value="1"/>
</dbReference>
<accession>A0AA37V375</accession>
<evidence type="ECO:0000313" key="2">
    <source>
        <dbReference type="Proteomes" id="UP001161325"/>
    </source>
</evidence>
<gene>
    <name evidence="1" type="ORF">rosag_27750</name>
</gene>
<dbReference type="RefSeq" id="WP_284350720.1">
    <property type="nucleotide sequence ID" value="NZ_BRXS01000004.1"/>
</dbReference>
<name>A0AA37V375_9BACT</name>